<sequence>MISLIETNNDYLERDKRFLKIEILTDTWVGRLKQNNLIFALYSFFEENDISKAKQHFYVCGLLDAFRIERYQDRLFDYDLTLIGYAMLSDNVSFIKNTFAKLSYQSTYLDDITEKPVPITMEENVLAGEAAIFTHTVQQFLLGNDALIERNIEIMDRIWFNKPNENSTLQYDVRFFKALYQKNISECEAILKEMVSPKIHQKRNDDAILKKYISMPALGYAKLAWIMGLEVDVKSKLIPKELLPIQPLENYEIPYDFLKEKI</sequence>
<keyword evidence="2" id="KW-1185">Reference proteome</keyword>
<evidence type="ECO:0000313" key="1">
    <source>
        <dbReference type="EMBL" id="TGN26071.1"/>
    </source>
</evidence>
<dbReference type="Pfam" id="PF15575">
    <property type="entry name" value="Imm49"/>
    <property type="match status" value="1"/>
</dbReference>
<proteinExistence type="predicted"/>
<organism evidence="1 2">
    <name type="scientific">Empedobacter tilapiae</name>
    <dbReference type="NCBI Taxonomy" id="2491114"/>
    <lineage>
        <taxon>Bacteria</taxon>
        <taxon>Pseudomonadati</taxon>
        <taxon>Bacteroidota</taxon>
        <taxon>Flavobacteriia</taxon>
        <taxon>Flavobacteriales</taxon>
        <taxon>Weeksellaceae</taxon>
        <taxon>Empedobacter</taxon>
    </lineage>
</organism>
<gene>
    <name evidence="1" type="ORF">E4J94_12000</name>
</gene>
<dbReference type="AlphaFoldDB" id="A0A4Z1C0W7"/>
<dbReference type="OrthoDB" id="1436963at2"/>
<evidence type="ECO:0000313" key="2">
    <source>
        <dbReference type="Proteomes" id="UP000297998"/>
    </source>
</evidence>
<dbReference type="RefSeq" id="WP_135836045.1">
    <property type="nucleotide sequence ID" value="NZ_SRPE01000008.1"/>
</dbReference>
<name>A0A4Z1C0W7_9FLAO</name>
<protein>
    <submittedName>
        <fullName evidence="1">Uncharacterized protein</fullName>
    </submittedName>
</protein>
<dbReference type="EMBL" id="SRPE01000008">
    <property type="protein sequence ID" value="TGN26071.1"/>
    <property type="molecule type" value="Genomic_DNA"/>
</dbReference>
<dbReference type="Proteomes" id="UP000297998">
    <property type="component" value="Unassembled WGS sequence"/>
</dbReference>
<dbReference type="InterPro" id="IPR029074">
    <property type="entry name" value="Imm49"/>
</dbReference>
<accession>A0A4Z1C0W7</accession>
<reference evidence="1 2" key="1">
    <citation type="submission" date="2019-03" db="EMBL/GenBank/DDBJ databases">
        <title>Empedobacter tilapiae sp. nov., isolated from an intestine of Nile tilapia Oreochromis niloticus.</title>
        <authorList>
            <person name="Kim Y.-O."/>
            <person name="Yoon J.-H."/>
        </authorList>
    </citation>
    <scope>NUCLEOTIDE SEQUENCE [LARGE SCALE GENOMIC DNA]</scope>
    <source>
        <strain evidence="1 2">MRS2</strain>
    </source>
</reference>
<comment type="caution">
    <text evidence="1">The sequence shown here is derived from an EMBL/GenBank/DDBJ whole genome shotgun (WGS) entry which is preliminary data.</text>
</comment>